<dbReference type="EMBL" id="JAIWQS010000007">
    <property type="protein sequence ID" value="KAJ8759430.1"/>
    <property type="molecule type" value="Genomic_DNA"/>
</dbReference>
<gene>
    <name evidence="1" type="ORF">K2173_006959</name>
</gene>
<name>A0AAV8SY76_9ROSI</name>
<dbReference type="GO" id="GO:0000976">
    <property type="term" value="F:transcription cis-regulatory region binding"/>
    <property type="evidence" value="ECO:0007669"/>
    <property type="project" value="TreeGrafter"/>
</dbReference>
<comment type="caution">
    <text evidence="1">The sequence shown here is derived from an EMBL/GenBank/DDBJ whole genome shotgun (WGS) entry which is preliminary data.</text>
</comment>
<dbReference type="PANTHER" id="PTHR31079">
    <property type="entry name" value="NAC DOMAIN-CONTAINING PROTEIN 73"/>
    <property type="match status" value="1"/>
</dbReference>
<evidence type="ECO:0000313" key="2">
    <source>
        <dbReference type="Proteomes" id="UP001159364"/>
    </source>
</evidence>
<dbReference type="InterPro" id="IPR036093">
    <property type="entry name" value="NAC_dom_sf"/>
</dbReference>
<dbReference type="Proteomes" id="UP001159364">
    <property type="component" value="Linkage Group LG07"/>
</dbReference>
<evidence type="ECO:0000313" key="1">
    <source>
        <dbReference type="EMBL" id="KAJ8759430.1"/>
    </source>
</evidence>
<evidence type="ECO:0008006" key="3">
    <source>
        <dbReference type="Google" id="ProtNLM"/>
    </source>
</evidence>
<accession>A0AAV8SY76</accession>
<proteinExistence type="predicted"/>
<dbReference type="AlphaFoldDB" id="A0AAV8SY76"/>
<reference evidence="1 2" key="1">
    <citation type="submission" date="2021-09" db="EMBL/GenBank/DDBJ databases">
        <title>Genomic insights and catalytic innovation underlie evolution of tropane alkaloids biosynthesis.</title>
        <authorList>
            <person name="Wang Y.-J."/>
            <person name="Tian T."/>
            <person name="Huang J.-P."/>
            <person name="Huang S.-X."/>
        </authorList>
    </citation>
    <scope>NUCLEOTIDE SEQUENCE [LARGE SCALE GENOMIC DNA]</scope>
    <source>
        <strain evidence="1">KIB-2018</strain>
        <tissue evidence="1">Leaf</tissue>
    </source>
</reference>
<sequence length="209" mass="24424">MSRSNLGSISSSDLNNAKLEEHQMYESKQCLAKEMKSHPFIDEFIPIIEGEDGIYYTHPKKLSGYMGRHFSHRPSKAYTMGKKKEKFRMSATYRSTTQTLARTKNFEKTNWVMHQYHLGQHKEEKEIFYQKHSRDETSGATVAIAISSYSAMDIKNLKYNHFNYPHFRKSFENQIATIALHISRPSHPIFTIIKENGKMGSEENFWLKC</sequence>
<keyword evidence="2" id="KW-1185">Reference proteome</keyword>
<dbReference type="SUPFAM" id="SSF101941">
    <property type="entry name" value="NAC domain"/>
    <property type="match status" value="1"/>
</dbReference>
<dbReference type="GO" id="GO:0005634">
    <property type="term" value="C:nucleus"/>
    <property type="evidence" value="ECO:0007669"/>
    <property type="project" value="TreeGrafter"/>
</dbReference>
<dbReference type="PANTHER" id="PTHR31079:SF31">
    <property type="entry name" value="NAC DOMAIN-CONTAINING PROTEIN 75"/>
    <property type="match status" value="1"/>
</dbReference>
<protein>
    <recommendedName>
        <fullName evidence="3">NAC domain-containing protein</fullName>
    </recommendedName>
</protein>
<dbReference type="GO" id="GO:0003700">
    <property type="term" value="F:DNA-binding transcription factor activity"/>
    <property type="evidence" value="ECO:0007669"/>
    <property type="project" value="InterPro"/>
</dbReference>
<organism evidence="1 2">
    <name type="scientific">Erythroxylum novogranatense</name>
    <dbReference type="NCBI Taxonomy" id="1862640"/>
    <lineage>
        <taxon>Eukaryota</taxon>
        <taxon>Viridiplantae</taxon>
        <taxon>Streptophyta</taxon>
        <taxon>Embryophyta</taxon>
        <taxon>Tracheophyta</taxon>
        <taxon>Spermatophyta</taxon>
        <taxon>Magnoliopsida</taxon>
        <taxon>eudicotyledons</taxon>
        <taxon>Gunneridae</taxon>
        <taxon>Pentapetalae</taxon>
        <taxon>rosids</taxon>
        <taxon>fabids</taxon>
        <taxon>Malpighiales</taxon>
        <taxon>Erythroxylaceae</taxon>
        <taxon>Erythroxylum</taxon>
    </lineage>
</organism>
<dbReference type="InterPro" id="IPR044799">
    <property type="entry name" value="SOG1-like"/>
</dbReference>